<dbReference type="InterPro" id="IPR000878">
    <property type="entry name" value="4pyrrol_Mease"/>
</dbReference>
<dbReference type="CDD" id="cd11528">
    <property type="entry name" value="NTP-PPase_MazG_Nterm"/>
    <property type="match status" value="1"/>
</dbReference>
<dbReference type="InterPro" id="IPR035013">
    <property type="entry name" value="YabN_N"/>
</dbReference>
<dbReference type="GO" id="GO:0046047">
    <property type="term" value="P:TTP catabolic process"/>
    <property type="evidence" value="ECO:0007669"/>
    <property type="project" value="TreeGrafter"/>
</dbReference>
<dbReference type="AlphaFoldDB" id="R4KC53"/>
<dbReference type="GO" id="GO:0046081">
    <property type="term" value="P:dUTP catabolic process"/>
    <property type="evidence" value="ECO:0007669"/>
    <property type="project" value="TreeGrafter"/>
</dbReference>
<dbReference type="GO" id="GO:0008168">
    <property type="term" value="F:methyltransferase activity"/>
    <property type="evidence" value="ECO:0007669"/>
    <property type="project" value="InterPro"/>
</dbReference>
<dbReference type="InterPro" id="IPR004518">
    <property type="entry name" value="MazG-like_dom"/>
</dbReference>
<dbReference type="PANTHER" id="PTHR30522:SF0">
    <property type="entry name" value="NUCLEOSIDE TRIPHOSPHATE PYROPHOSPHOHYDROLASE"/>
    <property type="match status" value="1"/>
</dbReference>
<dbReference type="FunFam" id="1.10.287.1080:FF:000003">
    <property type="entry name" value="Nucleoside triphosphate pyrophosphohydrolase"/>
    <property type="match status" value="1"/>
</dbReference>
<evidence type="ECO:0000313" key="3">
    <source>
        <dbReference type="EMBL" id="AGK99276.1"/>
    </source>
</evidence>
<dbReference type="Pfam" id="PF03819">
    <property type="entry name" value="MazG"/>
    <property type="match status" value="2"/>
</dbReference>
<dbReference type="EMBL" id="CP003261">
    <property type="protein sequence ID" value="AGK99276.1"/>
    <property type="molecule type" value="Genomic_DNA"/>
</dbReference>
<feature type="domain" description="NTP pyrophosphohydrolase MazG-like" evidence="2">
    <location>
        <begin position="251"/>
        <end position="324"/>
    </location>
</feature>
<dbReference type="InterPro" id="IPR035996">
    <property type="entry name" value="4pyrrol_Methylase_sf"/>
</dbReference>
<dbReference type="GO" id="GO:0047429">
    <property type="term" value="F:nucleoside triphosphate diphosphatase activity"/>
    <property type="evidence" value="ECO:0007669"/>
    <property type="project" value="InterPro"/>
</dbReference>
<dbReference type="PIRSF" id="PIRSF002845">
    <property type="entry name" value="Ttrprl_mtas_MazG"/>
    <property type="match status" value="1"/>
</dbReference>
<dbReference type="InterPro" id="IPR048011">
    <property type="entry name" value="NTP-PPase_MazG-like_C"/>
</dbReference>
<dbReference type="NCBIfam" id="NF007113">
    <property type="entry name" value="PRK09562.1"/>
    <property type="match status" value="1"/>
</dbReference>
<keyword evidence="4" id="KW-1185">Reference proteome</keyword>
<dbReference type="GO" id="GO:0006203">
    <property type="term" value="P:dGTP catabolic process"/>
    <property type="evidence" value="ECO:0007669"/>
    <property type="project" value="TreeGrafter"/>
</dbReference>
<organism evidence="3 4">
    <name type="scientific">Clostridium pasteurianum BC1</name>
    <dbReference type="NCBI Taxonomy" id="86416"/>
    <lineage>
        <taxon>Bacteria</taxon>
        <taxon>Bacillati</taxon>
        <taxon>Bacillota</taxon>
        <taxon>Clostridia</taxon>
        <taxon>Eubacteriales</taxon>
        <taxon>Clostridiaceae</taxon>
        <taxon>Clostridium</taxon>
    </lineage>
</organism>
<feature type="domain" description="Tetrapyrrole methylase" evidence="1">
    <location>
        <begin position="1"/>
        <end position="205"/>
    </location>
</feature>
<dbReference type="GO" id="GO:0046061">
    <property type="term" value="P:dATP catabolic process"/>
    <property type="evidence" value="ECO:0007669"/>
    <property type="project" value="TreeGrafter"/>
</dbReference>
<dbReference type="FunFam" id="1.10.287.1080:FF:000001">
    <property type="entry name" value="Nucleoside triphosphate pyrophosphohydrolase"/>
    <property type="match status" value="1"/>
</dbReference>
<feature type="domain" description="NTP pyrophosphohydrolase MazG-like" evidence="2">
    <location>
        <begin position="388"/>
        <end position="448"/>
    </location>
</feature>
<evidence type="ECO:0000313" key="4">
    <source>
        <dbReference type="Proteomes" id="UP000013523"/>
    </source>
</evidence>
<dbReference type="GO" id="GO:0006950">
    <property type="term" value="P:response to stress"/>
    <property type="evidence" value="ECO:0007669"/>
    <property type="project" value="UniProtKB-ARBA"/>
</dbReference>
<dbReference type="RefSeq" id="WP_015617545.1">
    <property type="nucleotide sequence ID" value="NC_021182.1"/>
</dbReference>
<dbReference type="KEGG" id="cpas:Clopa_4583"/>
<proteinExistence type="predicted"/>
<dbReference type="GO" id="GO:0046052">
    <property type="term" value="P:UTP catabolic process"/>
    <property type="evidence" value="ECO:0007669"/>
    <property type="project" value="TreeGrafter"/>
</dbReference>
<dbReference type="CDD" id="cd11529">
    <property type="entry name" value="NTP-PPase_MazG_Cterm"/>
    <property type="match status" value="1"/>
</dbReference>
<dbReference type="Proteomes" id="UP000013523">
    <property type="component" value="Chromosome"/>
</dbReference>
<dbReference type="InterPro" id="IPR024180">
    <property type="entry name" value="Tetrapyrrole_Mease/MazG_pred"/>
</dbReference>
<dbReference type="STRING" id="86416.Clopa_4583"/>
<dbReference type="InterPro" id="IPR014777">
    <property type="entry name" value="4pyrrole_Mease_sub1"/>
</dbReference>
<evidence type="ECO:0000259" key="1">
    <source>
        <dbReference type="Pfam" id="PF00590"/>
    </source>
</evidence>
<dbReference type="PANTHER" id="PTHR30522">
    <property type="entry name" value="NUCLEOSIDE TRIPHOSPHATE PYROPHOSPHOHYDROLASE"/>
    <property type="match status" value="1"/>
</dbReference>
<dbReference type="GO" id="GO:0046076">
    <property type="term" value="P:dTTP catabolic process"/>
    <property type="evidence" value="ECO:0007669"/>
    <property type="project" value="TreeGrafter"/>
</dbReference>
<dbReference type="CDD" id="cd11723">
    <property type="entry name" value="YabN_N_like"/>
    <property type="match status" value="1"/>
</dbReference>
<evidence type="ECO:0000259" key="2">
    <source>
        <dbReference type="Pfam" id="PF03819"/>
    </source>
</evidence>
<dbReference type="Gene3D" id="1.10.287.1080">
    <property type="entry name" value="MazG-like"/>
    <property type="match status" value="2"/>
</dbReference>
<dbReference type="NCBIfam" id="TIGR00444">
    <property type="entry name" value="mazG"/>
    <property type="match status" value="1"/>
</dbReference>
<gene>
    <name evidence="3" type="ORF">Clopa_4583</name>
</gene>
<dbReference type="eggNOG" id="COG3956">
    <property type="taxonomic scope" value="Bacteria"/>
</dbReference>
<name>R4KC53_CLOPA</name>
<dbReference type="Gene3D" id="3.40.1010.10">
    <property type="entry name" value="Cobalt-precorrin-4 Transmethylase, Domain 1"/>
    <property type="match status" value="1"/>
</dbReference>
<dbReference type="InterPro" id="IPR048015">
    <property type="entry name" value="NTP-PPase_MazG-like_N"/>
</dbReference>
<dbReference type="Pfam" id="PF00590">
    <property type="entry name" value="TP_methylase"/>
    <property type="match status" value="1"/>
</dbReference>
<dbReference type="HOGENOM" id="CLU_038356_1_0_9"/>
<protein>
    <submittedName>
        <fullName evidence="3">MazG family protein</fullName>
    </submittedName>
</protein>
<accession>R4KC53</accession>
<reference evidence="3 4" key="1">
    <citation type="submission" date="2012-01" db="EMBL/GenBank/DDBJ databases">
        <title>Complete sequence of chromosome of Clostridium pasteurianum BC1.</title>
        <authorList>
            <consortium name="US DOE Joint Genome Institute"/>
            <person name="Lucas S."/>
            <person name="Han J."/>
            <person name="Lapidus A."/>
            <person name="Cheng J.-F."/>
            <person name="Goodwin L."/>
            <person name="Pitluck S."/>
            <person name="Peters L."/>
            <person name="Mikhailova N."/>
            <person name="Teshima H."/>
            <person name="Detter J.C."/>
            <person name="Han C."/>
            <person name="Tapia R."/>
            <person name="Land M."/>
            <person name="Hauser L."/>
            <person name="Kyrpides N."/>
            <person name="Ivanova N."/>
            <person name="Pagani I."/>
            <person name="Dunn J."/>
            <person name="Taghavi S."/>
            <person name="Francis A."/>
            <person name="van der Lelie D."/>
            <person name="Woyke T."/>
        </authorList>
    </citation>
    <scope>NUCLEOTIDE SEQUENCE [LARGE SCALE GENOMIC DNA]</scope>
    <source>
        <strain evidence="3 4">BC1</strain>
    </source>
</reference>
<dbReference type="PATRIC" id="fig|86416.3.peg.4576"/>
<dbReference type="OrthoDB" id="9808939at2"/>
<dbReference type="SUPFAM" id="SSF53790">
    <property type="entry name" value="Tetrapyrrole methylase"/>
    <property type="match status" value="1"/>
</dbReference>
<sequence length="483" mass="55571">MINIVGLGPGSLESLTMGAIQIIKQNSNIFLRTIKHPTVKFLKDEGLDFLTYDGKYEQAENFDEVYSSIAEDLLKQHELLGNIVYAVPGHPLVAEKSVNILLKLCKDRKIQVNILPAVSFIDAVMEALEIDPIEGIKVIDAFDINNQIMDKRIGTIITQVYNNFIASEVKLALLNYYRDDTEIYFVRSAGIKNDESIRKILLYELDRQQDIDYLTSIYIPKDLNNNKDFYDLVNIMDILRGENGCPWDKKQNHDSIKRGLIEESYEVLEAIDKKDENMIVEELGDVLFQIIFHSQIGKEDGYFNVNDVIEGICNKMVDRHPHIFGNEIADTSEAVIDRWDQIKMKEQKLTNHADELKHIAKNLPALIRAEKVQKKAAKIGFDWDKVEEAMDKVLEELNEVKDVYKGSNRDKILEEVGDLAFSVVNVSRFLDIDPENALNYTIDKFIRRFEFIELKAKEMNIILEDMTLGEMDKLWNEAKSLKI</sequence>
<dbReference type="SUPFAM" id="SSF101386">
    <property type="entry name" value="all-alpha NTP pyrophosphatases"/>
    <property type="match status" value="2"/>
</dbReference>
<dbReference type="InterPro" id="IPR011551">
    <property type="entry name" value="NTP_PyrPHydrolase_MazG"/>
</dbReference>